<dbReference type="PIRSF" id="PIRSF000728">
    <property type="entry name" value="NAGK"/>
    <property type="match status" value="1"/>
</dbReference>
<name>A0ABW6KCB0_9BACI</name>
<gene>
    <name evidence="9 11" type="primary">argB</name>
    <name evidence="11" type="ORF">ACFYKX_06995</name>
</gene>
<sequence>MKKIVIKCGGSILDELSSEFFQSLTELKKLGYQIVIVHGGGPDINDMLNQLNVVPEFDNGLRKTDKKTFKVVEMVLSGKTNRKLVEKLTTNGLGAIGVNGSDANILLGNFVNREKLGFVGSVDEVNTELLYMFLEKGLVPVITPIACTTNGTKLNVNADYAAAAVAHALRVDHCLFVTDVEGIKINGKFVKSLQLEELEGYIRTGEIYGGMIPKVNSAVSAIEKGIDSVMIVSGLTSFFHHHEWHGTKIYGKERVAQ</sequence>
<evidence type="ECO:0000256" key="5">
    <source>
        <dbReference type="ARBA" id="ARBA00022741"/>
    </source>
</evidence>
<dbReference type="EMBL" id="JBIACK010000002">
    <property type="protein sequence ID" value="MFE8700352.1"/>
    <property type="molecule type" value="Genomic_DNA"/>
</dbReference>
<feature type="binding site" evidence="9">
    <location>
        <position position="155"/>
    </location>
    <ligand>
        <name>substrate</name>
    </ligand>
</feature>
<dbReference type="InterPro" id="IPR036393">
    <property type="entry name" value="AceGlu_kinase-like_sf"/>
</dbReference>
<comment type="function">
    <text evidence="9">Catalyzes the ATP-dependent phosphorylation of N-acetyl-L-glutamate.</text>
</comment>
<dbReference type="RefSeq" id="WP_389359441.1">
    <property type="nucleotide sequence ID" value="NZ_JBIACK010000002.1"/>
</dbReference>
<dbReference type="HAMAP" id="MF_00082">
    <property type="entry name" value="ArgB"/>
    <property type="match status" value="1"/>
</dbReference>
<feature type="binding site" evidence="9">
    <location>
        <begin position="40"/>
        <end position="41"/>
    </location>
    <ligand>
        <name>substrate</name>
    </ligand>
</feature>
<keyword evidence="7 9" id="KW-0067">ATP-binding</keyword>
<evidence type="ECO:0000256" key="6">
    <source>
        <dbReference type="ARBA" id="ARBA00022777"/>
    </source>
</evidence>
<keyword evidence="4 9" id="KW-0808">Transferase</keyword>
<feature type="domain" description="Aspartate/glutamate/uridylate kinase" evidence="10">
    <location>
        <begin position="2"/>
        <end position="232"/>
    </location>
</feature>
<proteinExistence type="inferred from homology"/>
<keyword evidence="9" id="KW-0963">Cytoplasm</keyword>
<evidence type="ECO:0000259" key="10">
    <source>
        <dbReference type="Pfam" id="PF00696"/>
    </source>
</evidence>
<dbReference type="SUPFAM" id="SSF53633">
    <property type="entry name" value="Carbamate kinase-like"/>
    <property type="match status" value="1"/>
</dbReference>
<comment type="pathway">
    <text evidence="1 9">Amino-acid biosynthesis; L-arginine biosynthesis; N(2)-acetyl-L-ornithine from L-glutamate: step 2/4.</text>
</comment>
<dbReference type="EC" id="2.7.2.8" evidence="9"/>
<dbReference type="GO" id="GO:0003991">
    <property type="term" value="F:acetylglutamate kinase activity"/>
    <property type="evidence" value="ECO:0007669"/>
    <property type="project" value="UniProtKB-EC"/>
</dbReference>
<feature type="site" description="Transition state stabilizer" evidence="9">
    <location>
        <position position="214"/>
    </location>
</feature>
<dbReference type="InterPro" id="IPR004662">
    <property type="entry name" value="AcgluKinase_fam"/>
</dbReference>
<dbReference type="NCBIfam" id="TIGR00761">
    <property type="entry name" value="argB"/>
    <property type="match status" value="1"/>
</dbReference>
<reference evidence="11 12" key="1">
    <citation type="submission" date="2024-08" db="EMBL/GenBank/DDBJ databases">
        <title>Two novel Cytobacillus novel species.</title>
        <authorList>
            <person name="Liu G."/>
        </authorList>
    </citation>
    <scope>NUCLEOTIDE SEQUENCE [LARGE SCALE GENOMIC DNA]</scope>
    <source>
        <strain evidence="11 12">FJAT-54145</strain>
    </source>
</reference>
<evidence type="ECO:0000256" key="7">
    <source>
        <dbReference type="ARBA" id="ARBA00022840"/>
    </source>
</evidence>
<dbReference type="Pfam" id="PF00696">
    <property type="entry name" value="AA_kinase"/>
    <property type="match status" value="1"/>
</dbReference>
<comment type="catalytic activity">
    <reaction evidence="8 9">
        <text>N-acetyl-L-glutamate + ATP = N-acetyl-L-glutamyl 5-phosphate + ADP</text>
        <dbReference type="Rhea" id="RHEA:14629"/>
        <dbReference type="ChEBI" id="CHEBI:30616"/>
        <dbReference type="ChEBI" id="CHEBI:44337"/>
        <dbReference type="ChEBI" id="CHEBI:57936"/>
        <dbReference type="ChEBI" id="CHEBI:456216"/>
        <dbReference type="EC" id="2.7.2.8"/>
    </reaction>
</comment>
<keyword evidence="6 9" id="KW-0418">Kinase</keyword>
<keyword evidence="12" id="KW-1185">Reference proteome</keyword>
<evidence type="ECO:0000256" key="3">
    <source>
        <dbReference type="ARBA" id="ARBA00022605"/>
    </source>
</evidence>
<dbReference type="InterPro" id="IPR001048">
    <property type="entry name" value="Asp/Glu/Uridylate_kinase"/>
</dbReference>
<dbReference type="PANTHER" id="PTHR23342">
    <property type="entry name" value="N-ACETYLGLUTAMATE SYNTHASE"/>
    <property type="match status" value="1"/>
</dbReference>
<feature type="binding site" evidence="9">
    <location>
        <position position="62"/>
    </location>
    <ligand>
        <name>substrate</name>
    </ligand>
</feature>
<dbReference type="PANTHER" id="PTHR23342:SF0">
    <property type="entry name" value="N-ACETYLGLUTAMATE SYNTHASE, MITOCHONDRIAL"/>
    <property type="match status" value="1"/>
</dbReference>
<dbReference type="Gene3D" id="3.40.1160.10">
    <property type="entry name" value="Acetylglutamate kinase-like"/>
    <property type="match status" value="1"/>
</dbReference>
<evidence type="ECO:0000313" key="11">
    <source>
        <dbReference type="EMBL" id="MFE8700352.1"/>
    </source>
</evidence>
<evidence type="ECO:0000256" key="4">
    <source>
        <dbReference type="ARBA" id="ARBA00022679"/>
    </source>
</evidence>
<keyword evidence="2 9" id="KW-0055">Arginine biosynthesis</keyword>
<comment type="caution">
    <text evidence="11">The sequence shown here is derived from an EMBL/GenBank/DDBJ whole genome shotgun (WGS) entry which is preliminary data.</text>
</comment>
<accession>A0ABW6KCB0</accession>
<comment type="similarity">
    <text evidence="9">Belongs to the acetylglutamate kinase family. ArgB subfamily.</text>
</comment>
<evidence type="ECO:0000256" key="8">
    <source>
        <dbReference type="ARBA" id="ARBA00048141"/>
    </source>
</evidence>
<dbReference type="CDD" id="cd04238">
    <property type="entry name" value="AAK_NAGK-like"/>
    <property type="match status" value="1"/>
</dbReference>
<evidence type="ECO:0000256" key="1">
    <source>
        <dbReference type="ARBA" id="ARBA00004828"/>
    </source>
</evidence>
<keyword evidence="3 9" id="KW-0028">Amino-acid biosynthesis</keyword>
<keyword evidence="5 9" id="KW-0547">Nucleotide-binding</keyword>
<dbReference type="InterPro" id="IPR037528">
    <property type="entry name" value="ArgB"/>
</dbReference>
<comment type="subcellular location">
    <subcellularLocation>
        <location evidence="9">Cytoplasm</location>
    </subcellularLocation>
</comment>
<evidence type="ECO:0000313" key="12">
    <source>
        <dbReference type="Proteomes" id="UP001601059"/>
    </source>
</evidence>
<feature type="site" description="Transition state stabilizer" evidence="9">
    <location>
        <position position="7"/>
    </location>
</feature>
<organism evidence="11 12">
    <name type="scientific">Cytobacillus spartinae</name>
    <dbReference type="NCBI Taxonomy" id="3299023"/>
    <lineage>
        <taxon>Bacteria</taxon>
        <taxon>Bacillati</taxon>
        <taxon>Bacillota</taxon>
        <taxon>Bacilli</taxon>
        <taxon>Bacillales</taxon>
        <taxon>Bacillaceae</taxon>
        <taxon>Cytobacillus</taxon>
    </lineage>
</organism>
<protein>
    <recommendedName>
        <fullName evidence="9">Acetylglutamate kinase</fullName>
        <ecNumber evidence="9">2.7.2.8</ecNumber>
    </recommendedName>
    <alternativeName>
        <fullName evidence="9">N-acetyl-L-glutamate 5-phosphotransferase</fullName>
    </alternativeName>
    <alternativeName>
        <fullName evidence="9">NAG kinase</fullName>
        <shortName evidence="9">NAGK</shortName>
    </alternativeName>
</protein>
<evidence type="ECO:0000256" key="2">
    <source>
        <dbReference type="ARBA" id="ARBA00022571"/>
    </source>
</evidence>
<evidence type="ECO:0000256" key="9">
    <source>
        <dbReference type="HAMAP-Rule" id="MF_00082"/>
    </source>
</evidence>
<dbReference type="Proteomes" id="UP001601059">
    <property type="component" value="Unassembled WGS sequence"/>
</dbReference>